<keyword evidence="2" id="KW-1185">Reference proteome</keyword>
<dbReference type="Proteomes" id="UP001157418">
    <property type="component" value="Unassembled WGS sequence"/>
</dbReference>
<evidence type="ECO:0000313" key="1">
    <source>
        <dbReference type="EMBL" id="CAH1449327.1"/>
    </source>
</evidence>
<name>A0AAU9PHW9_9ASTR</name>
<evidence type="ECO:0000313" key="2">
    <source>
        <dbReference type="Proteomes" id="UP001157418"/>
    </source>
</evidence>
<accession>A0AAU9PHW9</accession>
<reference evidence="1 2" key="1">
    <citation type="submission" date="2022-01" db="EMBL/GenBank/DDBJ databases">
        <authorList>
            <person name="Xiong W."/>
            <person name="Schranz E."/>
        </authorList>
    </citation>
    <scope>NUCLEOTIDE SEQUENCE [LARGE SCALE GENOMIC DNA]</scope>
</reference>
<dbReference type="EMBL" id="CAKMRJ010005634">
    <property type="protein sequence ID" value="CAH1449327.1"/>
    <property type="molecule type" value="Genomic_DNA"/>
</dbReference>
<dbReference type="AlphaFoldDB" id="A0AAU9PHW9"/>
<sequence>MFGLIPPYQILVPYLRKSSKNIKCTFEFSDNTNIHAEIHTCLPRILSFFKAVSSPLLPCLVAPTYRRSSIPLPTDLPGTSIFLWPPVCRSLSSGERKHLVSQSKSKLITRFLTF</sequence>
<gene>
    <name evidence="1" type="ORF">LVIROSA_LOCUS34815</name>
</gene>
<proteinExistence type="predicted"/>
<protein>
    <submittedName>
        <fullName evidence="1">Uncharacterized protein</fullName>
    </submittedName>
</protein>
<organism evidence="1 2">
    <name type="scientific">Lactuca virosa</name>
    <dbReference type="NCBI Taxonomy" id="75947"/>
    <lineage>
        <taxon>Eukaryota</taxon>
        <taxon>Viridiplantae</taxon>
        <taxon>Streptophyta</taxon>
        <taxon>Embryophyta</taxon>
        <taxon>Tracheophyta</taxon>
        <taxon>Spermatophyta</taxon>
        <taxon>Magnoliopsida</taxon>
        <taxon>eudicotyledons</taxon>
        <taxon>Gunneridae</taxon>
        <taxon>Pentapetalae</taxon>
        <taxon>asterids</taxon>
        <taxon>campanulids</taxon>
        <taxon>Asterales</taxon>
        <taxon>Asteraceae</taxon>
        <taxon>Cichorioideae</taxon>
        <taxon>Cichorieae</taxon>
        <taxon>Lactucinae</taxon>
        <taxon>Lactuca</taxon>
    </lineage>
</organism>
<comment type="caution">
    <text evidence="1">The sequence shown here is derived from an EMBL/GenBank/DDBJ whole genome shotgun (WGS) entry which is preliminary data.</text>
</comment>